<sequence>MLKLVATFKNSLGKNHTWSFNDPDTQKTDTEIKGLLQRMTDVKLCHKDGADLFNTVETAKYVETIETIIF</sequence>
<gene>
    <name evidence="1" type="ORF">P7D43_07305</name>
</gene>
<accession>A0A2N8PWY6</accession>
<evidence type="ECO:0000313" key="1">
    <source>
        <dbReference type="EMBL" id="MDT2402173.1"/>
    </source>
</evidence>
<dbReference type="AlphaFoldDB" id="A0A2N8PWY6"/>
<evidence type="ECO:0000313" key="2">
    <source>
        <dbReference type="Proteomes" id="UP001260773"/>
    </source>
</evidence>
<dbReference type="Pfam" id="PF11148">
    <property type="entry name" value="DUF2922"/>
    <property type="match status" value="1"/>
</dbReference>
<dbReference type="RefSeq" id="WP_016181899.1">
    <property type="nucleotide sequence ID" value="NZ_CABHNH010000083.1"/>
</dbReference>
<dbReference type="InterPro" id="IPR021321">
    <property type="entry name" value="DUF2922"/>
</dbReference>
<protein>
    <submittedName>
        <fullName evidence="1">DUF2922 family protein</fullName>
    </submittedName>
</protein>
<name>A0A2N8PWY6_ENTAV</name>
<reference evidence="1" key="1">
    <citation type="submission" date="2023-03" db="EMBL/GenBank/DDBJ databases">
        <authorList>
            <person name="Shen W."/>
            <person name="Cai J."/>
        </authorList>
    </citation>
    <scope>NUCLEOTIDE SEQUENCE</scope>
    <source>
        <strain evidence="1">P33-2</strain>
    </source>
</reference>
<dbReference type="EMBL" id="JARPWH010000018">
    <property type="protein sequence ID" value="MDT2402173.1"/>
    <property type="molecule type" value="Genomic_DNA"/>
</dbReference>
<proteinExistence type="predicted"/>
<dbReference type="Proteomes" id="UP001260773">
    <property type="component" value="Unassembled WGS sequence"/>
</dbReference>
<organism evidence="1 2">
    <name type="scientific">Enterococcus avium</name>
    <name type="common">Streptococcus avium</name>
    <dbReference type="NCBI Taxonomy" id="33945"/>
    <lineage>
        <taxon>Bacteria</taxon>
        <taxon>Bacillati</taxon>
        <taxon>Bacillota</taxon>
        <taxon>Bacilli</taxon>
        <taxon>Lactobacillales</taxon>
        <taxon>Enterococcaceae</taxon>
        <taxon>Enterococcus</taxon>
    </lineage>
</organism>
<comment type="caution">
    <text evidence="1">The sequence shown here is derived from an EMBL/GenBank/DDBJ whole genome shotgun (WGS) entry which is preliminary data.</text>
</comment>